<feature type="transmembrane region" description="Helical" evidence="7">
    <location>
        <begin position="63"/>
        <end position="83"/>
    </location>
</feature>
<feature type="transmembrane region" description="Helical" evidence="7">
    <location>
        <begin position="211"/>
        <end position="228"/>
    </location>
</feature>
<dbReference type="RefSeq" id="WP_126812072.1">
    <property type="nucleotide sequence ID" value="NZ_NGKC01000002.1"/>
</dbReference>
<feature type="transmembrane region" description="Helical" evidence="7">
    <location>
        <begin position="89"/>
        <end position="109"/>
    </location>
</feature>
<organism evidence="9 10">
    <name type="scientific">Vagococcus acidifermentans</name>
    <dbReference type="NCBI Taxonomy" id="564710"/>
    <lineage>
        <taxon>Bacteria</taxon>
        <taxon>Bacillati</taxon>
        <taxon>Bacillota</taxon>
        <taxon>Bacilli</taxon>
        <taxon>Lactobacillales</taxon>
        <taxon>Enterococcaceae</taxon>
        <taxon>Vagococcus</taxon>
    </lineage>
</organism>
<keyword evidence="3" id="KW-1003">Cell membrane</keyword>
<dbReference type="InterPro" id="IPR000515">
    <property type="entry name" value="MetI-like"/>
</dbReference>
<evidence type="ECO:0000259" key="8">
    <source>
        <dbReference type="PROSITE" id="PS50928"/>
    </source>
</evidence>
<evidence type="ECO:0000256" key="3">
    <source>
        <dbReference type="ARBA" id="ARBA00022475"/>
    </source>
</evidence>
<gene>
    <name evidence="9" type="ORF">CBF27_02470</name>
</gene>
<evidence type="ECO:0000256" key="1">
    <source>
        <dbReference type="ARBA" id="ARBA00004651"/>
    </source>
</evidence>
<feature type="transmembrane region" description="Helical" evidence="7">
    <location>
        <begin position="234"/>
        <end position="253"/>
    </location>
</feature>
<keyword evidence="4 7" id="KW-0812">Transmembrane</keyword>
<evidence type="ECO:0000313" key="10">
    <source>
        <dbReference type="Proteomes" id="UP000286773"/>
    </source>
</evidence>
<dbReference type="SUPFAM" id="SSF161098">
    <property type="entry name" value="MetI-like"/>
    <property type="match status" value="1"/>
</dbReference>
<dbReference type="PANTHER" id="PTHR30043:SF1">
    <property type="entry name" value="ABC TRANSPORT SYSTEM PERMEASE PROTEIN P69"/>
    <property type="match status" value="1"/>
</dbReference>
<proteinExistence type="inferred from homology"/>
<evidence type="ECO:0000256" key="5">
    <source>
        <dbReference type="ARBA" id="ARBA00022989"/>
    </source>
</evidence>
<dbReference type="AlphaFoldDB" id="A0A430B0E0"/>
<evidence type="ECO:0000256" key="6">
    <source>
        <dbReference type="ARBA" id="ARBA00023136"/>
    </source>
</evidence>
<protein>
    <submittedName>
        <fullName evidence="9">Phosphonate ABC transporter permease</fullName>
    </submittedName>
</protein>
<dbReference type="EMBL" id="NGKC01000002">
    <property type="protein sequence ID" value="RSU13784.1"/>
    <property type="molecule type" value="Genomic_DNA"/>
</dbReference>
<dbReference type="Pfam" id="PF00528">
    <property type="entry name" value="BPD_transp_1"/>
    <property type="match status" value="1"/>
</dbReference>
<keyword evidence="5 7" id="KW-1133">Transmembrane helix</keyword>
<reference evidence="9 10" key="1">
    <citation type="submission" date="2017-05" db="EMBL/GenBank/DDBJ databases">
        <title>Vagococcus spp. assemblies.</title>
        <authorList>
            <person name="Gulvik C.A."/>
        </authorList>
    </citation>
    <scope>NUCLEOTIDE SEQUENCE [LARGE SCALE GENOMIC DNA]</scope>
    <source>
        <strain evidence="9 10">LMG 24798</strain>
    </source>
</reference>
<dbReference type="PROSITE" id="PS50928">
    <property type="entry name" value="ABC_TM1"/>
    <property type="match status" value="1"/>
</dbReference>
<dbReference type="Proteomes" id="UP000286773">
    <property type="component" value="Unassembled WGS sequence"/>
</dbReference>
<keyword evidence="10" id="KW-1185">Reference proteome</keyword>
<evidence type="ECO:0000256" key="4">
    <source>
        <dbReference type="ARBA" id="ARBA00022692"/>
    </source>
</evidence>
<comment type="similarity">
    <text evidence="7">Belongs to the binding-protein-dependent transport system permease family.</text>
</comment>
<evidence type="ECO:0000256" key="7">
    <source>
        <dbReference type="RuleBase" id="RU363032"/>
    </source>
</evidence>
<comment type="subcellular location">
    <subcellularLocation>
        <location evidence="1 7">Cell membrane</location>
        <topology evidence="1 7">Multi-pass membrane protein</topology>
    </subcellularLocation>
</comment>
<keyword evidence="6 7" id="KW-0472">Membrane</keyword>
<sequence>MKQTIPLTPRAEKITIISAVLLIAGVFSFSAAQLELDFLTFFARLHTISDIGRHFLTLDMTDFGEIATELFLSISIALASLAFGTAVSFVLACLGAANIAPVPLVSIVIKVFVSILRAIPSLVWILMIVASLGFGPIAGVIGLIFPTVGYLTKSFISSIEDVSPAILETMQAVGSNWFQLIFEGVLPYVSSLFLTWIAIRLESNVAESISLGMVGAGGIGTLLTKAIGSYNYGRISIIILTIFTTMVTFELLVNQFKKKLSL</sequence>
<dbReference type="InterPro" id="IPR035906">
    <property type="entry name" value="MetI-like_sf"/>
</dbReference>
<comment type="caution">
    <text evidence="9">The sequence shown here is derived from an EMBL/GenBank/DDBJ whole genome shotgun (WGS) entry which is preliminary data.</text>
</comment>
<dbReference type="OrthoDB" id="8557224at2"/>
<feature type="transmembrane region" description="Helical" evidence="7">
    <location>
        <begin position="121"/>
        <end position="145"/>
    </location>
</feature>
<keyword evidence="2 7" id="KW-0813">Transport</keyword>
<feature type="transmembrane region" description="Helical" evidence="7">
    <location>
        <begin position="16"/>
        <end position="42"/>
    </location>
</feature>
<dbReference type="PANTHER" id="PTHR30043">
    <property type="entry name" value="PHOSPHONATES TRANSPORT SYSTEM PERMEASE PROTEIN"/>
    <property type="match status" value="1"/>
</dbReference>
<dbReference type="GO" id="GO:0055085">
    <property type="term" value="P:transmembrane transport"/>
    <property type="evidence" value="ECO:0007669"/>
    <property type="project" value="InterPro"/>
</dbReference>
<dbReference type="GO" id="GO:0005886">
    <property type="term" value="C:plasma membrane"/>
    <property type="evidence" value="ECO:0007669"/>
    <property type="project" value="UniProtKB-SubCell"/>
</dbReference>
<accession>A0A430B0E0</accession>
<evidence type="ECO:0000313" key="9">
    <source>
        <dbReference type="EMBL" id="RSU13784.1"/>
    </source>
</evidence>
<dbReference type="Gene3D" id="1.10.3720.10">
    <property type="entry name" value="MetI-like"/>
    <property type="match status" value="1"/>
</dbReference>
<feature type="transmembrane region" description="Helical" evidence="7">
    <location>
        <begin position="177"/>
        <end position="199"/>
    </location>
</feature>
<evidence type="ECO:0000256" key="2">
    <source>
        <dbReference type="ARBA" id="ARBA00022448"/>
    </source>
</evidence>
<feature type="domain" description="ABC transmembrane type-1" evidence="8">
    <location>
        <begin position="70"/>
        <end position="253"/>
    </location>
</feature>
<name>A0A430B0E0_9ENTE</name>